<accession>A0A4T2GRB9</accession>
<comment type="cofactor">
    <cofactor evidence="1">
        <name>FAD</name>
        <dbReference type="ChEBI" id="CHEBI:57692"/>
    </cofactor>
</comment>
<feature type="domain" description="FAD/NAD(P)-binding" evidence="9">
    <location>
        <begin position="2"/>
        <end position="279"/>
    </location>
</feature>
<sequence>MEIIIIGASFAGLAAAVEARKTYPQANICLIDQEKEVGFFPNAFNWRMKNRISTWEEATCQLYEEVVASDIELLLETRFLSLSQEKNVIQISQNGQVKSLSFDYLILAMGSCQVWEYQSQDSRERMLSCKSKREALAAFEKVATAKKISVIGAGQIGLETIDALSEYPIELQLIESQEWPLAKYFDQEMTEFILEELDRRNIKTYFGQTVNRLGLEDGSLVCETYEESIQADFGLLATNFRPNSQFLQGQLELDPDGCLVVDAFLETSRPGVFAVGDLIRLPFAFFGQAYLPMINHAILTGRLAVANLQEKKRPLKDVVRIVSSRIFGVNMTSVGLTEKEAQLWLDTDVVRIQQPYSQWDKEKLDFKLVLSQTDGRLLGGQLISKSDHLAQMNQLAFAIQQGLRIEDLLQQSWLYLPQQTALVPILIEAANHYYHERRRREGGL</sequence>
<keyword evidence="6" id="KW-0558">Oxidation</keyword>
<comment type="similarity">
    <text evidence="2">Belongs to the class-III pyridine nucleotide-disulfide oxidoreductase family.</text>
</comment>
<dbReference type="GO" id="GO:0016491">
    <property type="term" value="F:oxidoreductase activity"/>
    <property type="evidence" value="ECO:0007669"/>
    <property type="project" value="UniProtKB-KW"/>
</dbReference>
<dbReference type="PANTHER" id="PTHR43429:SF1">
    <property type="entry name" value="NAD(P)H SULFUR OXIDOREDUCTASE (COA-DEPENDENT)"/>
    <property type="match status" value="1"/>
</dbReference>
<evidence type="ECO:0000313" key="11">
    <source>
        <dbReference type="Proteomes" id="UP000305165"/>
    </source>
</evidence>
<gene>
    <name evidence="10" type="ORF">FAJ39_01965</name>
</gene>
<proteinExistence type="inferred from homology"/>
<dbReference type="OrthoDB" id="9802028at2"/>
<dbReference type="Gene3D" id="3.50.50.60">
    <property type="entry name" value="FAD/NAD(P)-binding domain"/>
    <property type="match status" value="2"/>
</dbReference>
<keyword evidence="7" id="KW-0676">Redox-active center</keyword>
<dbReference type="Pfam" id="PF07992">
    <property type="entry name" value="Pyr_redox_2"/>
    <property type="match status" value="1"/>
</dbReference>
<evidence type="ECO:0000256" key="4">
    <source>
        <dbReference type="ARBA" id="ARBA00022827"/>
    </source>
</evidence>
<evidence type="ECO:0000256" key="1">
    <source>
        <dbReference type="ARBA" id="ARBA00001974"/>
    </source>
</evidence>
<dbReference type="PRINTS" id="PR00368">
    <property type="entry name" value="FADPNR"/>
</dbReference>
<evidence type="ECO:0000259" key="8">
    <source>
        <dbReference type="Pfam" id="PF02852"/>
    </source>
</evidence>
<keyword evidence="3" id="KW-0285">Flavoprotein</keyword>
<protein>
    <submittedName>
        <fullName evidence="10">NAD(P)/FAD-dependent oxidoreductase</fullName>
    </submittedName>
</protein>
<dbReference type="SUPFAM" id="SSF51905">
    <property type="entry name" value="FAD/NAD(P)-binding domain"/>
    <property type="match status" value="1"/>
</dbReference>
<evidence type="ECO:0000256" key="2">
    <source>
        <dbReference type="ARBA" id="ARBA00009130"/>
    </source>
</evidence>
<dbReference type="PRINTS" id="PR00469">
    <property type="entry name" value="PNDRDTASEII"/>
</dbReference>
<keyword evidence="4" id="KW-0274">FAD</keyword>
<evidence type="ECO:0000256" key="7">
    <source>
        <dbReference type="ARBA" id="ARBA00023284"/>
    </source>
</evidence>
<dbReference type="AlphaFoldDB" id="A0A4T2GRB9"/>
<dbReference type="InterPro" id="IPR023753">
    <property type="entry name" value="FAD/NAD-binding_dom"/>
</dbReference>
<comment type="caution">
    <text evidence="10">The sequence shown here is derived from an EMBL/GenBank/DDBJ whole genome shotgun (WGS) entry which is preliminary data.</text>
</comment>
<dbReference type="Proteomes" id="UP000305165">
    <property type="component" value="Unassembled WGS sequence"/>
</dbReference>
<dbReference type="EMBL" id="SSXO01000001">
    <property type="protein sequence ID" value="TII01117.1"/>
    <property type="molecule type" value="Genomic_DNA"/>
</dbReference>
<feature type="domain" description="Pyridine nucleotide-disulphide oxidoreductase dimerisation" evidence="8">
    <location>
        <begin position="329"/>
        <end position="417"/>
    </location>
</feature>
<evidence type="ECO:0000256" key="6">
    <source>
        <dbReference type="ARBA" id="ARBA00023097"/>
    </source>
</evidence>
<dbReference type="InterPro" id="IPR036188">
    <property type="entry name" value="FAD/NAD-bd_sf"/>
</dbReference>
<dbReference type="InterPro" id="IPR016156">
    <property type="entry name" value="FAD/NAD-linked_Rdtase_dimer_sf"/>
</dbReference>
<keyword evidence="5" id="KW-0560">Oxidoreductase</keyword>
<dbReference type="InterPro" id="IPR004099">
    <property type="entry name" value="Pyr_nucl-diS_OxRdtase_dimer"/>
</dbReference>
<name>A0A4T2GRB9_STRSU</name>
<evidence type="ECO:0000259" key="9">
    <source>
        <dbReference type="Pfam" id="PF07992"/>
    </source>
</evidence>
<dbReference type="PANTHER" id="PTHR43429">
    <property type="entry name" value="PYRIDINE NUCLEOTIDE-DISULFIDE OXIDOREDUCTASE DOMAIN-CONTAINING"/>
    <property type="match status" value="1"/>
</dbReference>
<dbReference type="SUPFAM" id="SSF55424">
    <property type="entry name" value="FAD/NAD-linked reductases, dimerisation (C-terminal) domain"/>
    <property type="match status" value="1"/>
</dbReference>
<evidence type="ECO:0000313" key="10">
    <source>
        <dbReference type="EMBL" id="TII01117.1"/>
    </source>
</evidence>
<dbReference type="Gene3D" id="3.30.390.30">
    <property type="match status" value="1"/>
</dbReference>
<dbReference type="InterPro" id="IPR050260">
    <property type="entry name" value="FAD-bd_OxRdtase"/>
</dbReference>
<organism evidence="10 11">
    <name type="scientific">Streptococcus suis</name>
    <dbReference type="NCBI Taxonomy" id="1307"/>
    <lineage>
        <taxon>Bacteria</taxon>
        <taxon>Bacillati</taxon>
        <taxon>Bacillota</taxon>
        <taxon>Bacilli</taxon>
        <taxon>Lactobacillales</taxon>
        <taxon>Streptococcaceae</taxon>
        <taxon>Streptococcus</taxon>
    </lineage>
</organism>
<evidence type="ECO:0000256" key="5">
    <source>
        <dbReference type="ARBA" id="ARBA00023002"/>
    </source>
</evidence>
<reference evidence="10 11" key="1">
    <citation type="submission" date="2019-04" db="EMBL/GenBank/DDBJ databases">
        <title>Genome analysis of Streptococcus suis strain WUSS424.</title>
        <authorList>
            <person name="Chen H."/>
            <person name="Gao X."/>
            <person name="Wu Z."/>
        </authorList>
    </citation>
    <scope>NUCLEOTIDE SEQUENCE [LARGE SCALE GENOMIC DNA]</scope>
    <source>
        <strain evidence="10 11">WUSS424</strain>
    </source>
</reference>
<dbReference type="Pfam" id="PF02852">
    <property type="entry name" value="Pyr_redox_dim"/>
    <property type="match status" value="1"/>
</dbReference>
<evidence type="ECO:0000256" key="3">
    <source>
        <dbReference type="ARBA" id="ARBA00022630"/>
    </source>
</evidence>